<dbReference type="EMBL" id="FMZE01000002">
    <property type="protein sequence ID" value="SDC43475.1"/>
    <property type="molecule type" value="Genomic_DNA"/>
</dbReference>
<evidence type="ECO:0000313" key="1">
    <source>
        <dbReference type="EMBL" id="SDC43475.1"/>
    </source>
</evidence>
<dbReference type="RefSeq" id="WP_091799271.1">
    <property type="nucleotide sequence ID" value="NZ_CP016353.1"/>
</dbReference>
<accession>A0A222VKS6</accession>
<dbReference type="AlphaFoldDB" id="A0A222VKS6"/>
<gene>
    <name evidence="1" type="ORF">SAMN05421630_10292</name>
</gene>
<reference evidence="1 2" key="1">
    <citation type="submission" date="2016-10" db="EMBL/GenBank/DDBJ databases">
        <authorList>
            <person name="de Groot N.N."/>
        </authorList>
    </citation>
    <scope>NUCLEOTIDE SEQUENCE [LARGE SCALE GENOMIC DNA]</scope>
    <source>
        <strain evidence="1 2">CGMCC 4.5506</strain>
    </source>
</reference>
<organism evidence="1 2">
    <name type="scientific">Prauserella marina</name>
    <dbReference type="NCBI Taxonomy" id="530584"/>
    <lineage>
        <taxon>Bacteria</taxon>
        <taxon>Bacillati</taxon>
        <taxon>Actinomycetota</taxon>
        <taxon>Actinomycetes</taxon>
        <taxon>Pseudonocardiales</taxon>
        <taxon>Pseudonocardiaceae</taxon>
        <taxon>Prauserella</taxon>
    </lineage>
</organism>
<evidence type="ECO:0000313" key="2">
    <source>
        <dbReference type="Proteomes" id="UP000199494"/>
    </source>
</evidence>
<protein>
    <submittedName>
        <fullName evidence="1">Uncharacterized protein</fullName>
    </submittedName>
</protein>
<dbReference type="Proteomes" id="UP000199494">
    <property type="component" value="Unassembled WGS sequence"/>
</dbReference>
<sequence>MAHPHQGLNPPSGPGYPGQWSAPASPPAGPLTRANWGSVAAVALGTVTALVGLLFLDWVQGSPLSDVAAAHQAALDQGLLPQVWGREVLQFYLDFGALLLVVLHAAYMLAWVSGGVRGRSSARLILSMSGKGIAAGRLTGARIMMGGASAILAVFHVLILSKLFDGQLGVLEAGGWVMLTGLVIVTVGAVAGPLLPARDGR</sequence>
<name>A0A222VKS6_9PSEU</name>
<dbReference type="KEGG" id="pmad:BAY61_05440"/>
<proteinExistence type="predicted"/>
<dbReference type="OrthoDB" id="3556663at2"/>
<keyword evidence="2" id="KW-1185">Reference proteome</keyword>